<evidence type="ECO:0000256" key="4">
    <source>
        <dbReference type="ARBA" id="ARBA00022989"/>
    </source>
</evidence>
<feature type="transmembrane region" description="Helical" evidence="7">
    <location>
        <begin position="119"/>
        <end position="140"/>
    </location>
</feature>
<keyword evidence="7" id="KW-1003">Cell membrane</keyword>
<comment type="cofactor">
    <cofactor evidence="7">
        <name>heme b</name>
        <dbReference type="ChEBI" id="CHEBI:60344"/>
    </cofactor>
    <text evidence="7">Binds 1 heme b (iron(II)-protoporphyrin IX) group per subunit.</text>
</comment>
<dbReference type="EMBL" id="JAQQFM010000005">
    <property type="protein sequence ID" value="MFL9924941.1"/>
    <property type="molecule type" value="Genomic_DNA"/>
</dbReference>
<evidence type="ECO:0000313" key="9">
    <source>
        <dbReference type="EMBL" id="MFL9924941.1"/>
    </source>
</evidence>
<comment type="caution">
    <text evidence="7">Lacks conserved residue(s) required for the propagation of feature annotation.</text>
</comment>
<evidence type="ECO:0000256" key="6">
    <source>
        <dbReference type="ARBA" id="ARBA00023136"/>
    </source>
</evidence>
<sequence length="224" mass="25525">MFARLRNLSQRQVRTVWLLVLLLCLLPLARLIALGVTGADGGLGANPIEFITRSTGDWALYLLSITLAVTPLRKLSGLNWLVRLRRTLGLMAFLYLSLHFLTFFWFDHFFDLQEMWKDILRRPFITVGVIALVLMLPLALTSTNRMIRLLGGKRWQLLHKLMYLIAPLAVLHFWWAKAGKNLIAQPVLFASIVGVLLLARVGWWLQKRRAEQGRATAAVTRKAA</sequence>
<feature type="transmembrane region" description="Helical" evidence="7">
    <location>
        <begin position="88"/>
        <end position="107"/>
    </location>
</feature>
<keyword evidence="7" id="KW-0479">Metal-binding</keyword>
<feature type="transmembrane region" description="Helical" evidence="7">
    <location>
        <begin position="161"/>
        <end position="176"/>
    </location>
</feature>
<keyword evidence="7" id="KW-0349">Heme</keyword>
<dbReference type="Proteomes" id="UP001629246">
    <property type="component" value="Unassembled WGS sequence"/>
</dbReference>
<feature type="transmembrane region" description="Helical" evidence="7">
    <location>
        <begin position="182"/>
        <end position="205"/>
    </location>
</feature>
<keyword evidence="10" id="KW-1185">Reference proteome</keyword>
<accession>A0ABW9A7R5</accession>
<protein>
    <recommendedName>
        <fullName evidence="7">Protein-methionine-sulfoxide reductase heme-binding subunit MsrQ</fullName>
    </recommendedName>
    <alternativeName>
        <fullName evidence="7">Flavocytochrome MsrQ</fullName>
    </alternativeName>
</protein>
<dbReference type="PANTHER" id="PTHR36964">
    <property type="entry name" value="PROTEIN-METHIONINE-SULFOXIDE REDUCTASE HEME-BINDING SUBUNIT MSRQ"/>
    <property type="match status" value="1"/>
</dbReference>
<keyword evidence="7" id="KW-0288">FMN</keyword>
<dbReference type="PANTHER" id="PTHR36964:SF1">
    <property type="entry name" value="PROTEIN-METHIONINE-SULFOXIDE REDUCTASE HEME-BINDING SUBUNIT MSRQ"/>
    <property type="match status" value="1"/>
</dbReference>
<keyword evidence="7" id="KW-0249">Electron transport</keyword>
<name>A0ABW9A7R5_9BURK</name>
<dbReference type="Pfam" id="PF01794">
    <property type="entry name" value="Ferric_reduct"/>
    <property type="match status" value="1"/>
</dbReference>
<comment type="similarity">
    <text evidence="7">Belongs to the MsrQ family.</text>
</comment>
<dbReference type="RefSeq" id="WP_408158059.1">
    <property type="nucleotide sequence ID" value="NZ_JAQQFM010000005.1"/>
</dbReference>
<evidence type="ECO:0000256" key="1">
    <source>
        <dbReference type="ARBA" id="ARBA00004141"/>
    </source>
</evidence>
<proteinExistence type="inferred from homology"/>
<comment type="caution">
    <text evidence="9">The sequence shown here is derived from an EMBL/GenBank/DDBJ whole genome shotgun (WGS) entry which is preliminary data.</text>
</comment>
<evidence type="ECO:0000256" key="3">
    <source>
        <dbReference type="ARBA" id="ARBA00022692"/>
    </source>
</evidence>
<evidence type="ECO:0000256" key="2">
    <source>
        <dbReference type="ARBA" id="ARBA00022448"/>
    </source>
</evidence>
<evidence type="ECO:0000256" key="5">
    <source>
        <dbReference type="ARBA" id="ARBA00023004"/>
    </source>
</evidence>
<comment type="function">
    <text evidence="7">Part of the MsrPQ system that repairs oxidized periplasmic proteins containing methionine sulfoxide residues (Met-O), using respiratory chain electrons. Thus protects these proteins from oxidative-stress damage caused by reactive species of oxygen and chlorine generated by the host defense mechanisms. MsrPQ is essential for the maintenance of envelope integrity under bleach stress, rescuing a wide series of structurally unrelated periplasmic proteins from methionine oxidation. MsrQ provides electrons for reduction to the reductase catalytic subunit MsrP, using the quinone pool of the respiratory chain.</text>
</comment>
<dbReference type="InterPro" id="IPR013130">
    <property type="entry name" value="Fe3_Rdtase_TM_dom"/>
</dbReference>
<keyword evidence="4 7" id="KW-1133">Transmembrane helix</keyword>
<reference evidence="9 10" key="1">
    <citation type="journal article" date="2024" name="Chem. Sci.">
        <title>Discovery of megapolipeptins by genome mining of a Burkholderiales bacteria collection.</title>
        <authorList>
            <person name="Paulo B.S."/>
            <person name="Recchia M.J.J."/>
            <person name="Lee S."/>
            <person name="Fergusson C.H."/>
            <person name="Romanowski S.B."/>
            <person name="Hernandez A."/>
            <person name="Krull N."/>
            <person name="Liu D.Y."/>
            <person name="Cavanagh H."/>
            <person name="Bos A."/>
            <person name="Gray C.A."/>
            <person name="Murphy B.T."/>
            <person name="Linington R.G."/>
            <person name="Eustaquio A.S."/>
        </authorList>
    </citation>
    <scope>NUCLEOTIDE SEQUENCE [LARGE SCALE GENOMIC DNA]</scope>
    <source>
        <strain evidence="9 10">RL21-008-BIB-A</strain>
    </source>
</reference>
<dbReference type="HAMAP" id="MF_01207">
    <property type="entry name" value="MsrQ"/>
    <property type="match status" value="1"/>
</dbReference>
<evidence type="ECO:0000259" key="8">
    <source>
        <dbReference type="Pfam" id="PF01794"/>
    </source>
</evidence>
<dbReference type="InterPro" id="IPR022837">
    <property type="entry name" value="MsrQ-like"/>
</dbReference>
<comment type="cofactor">
    <cofactor evidence="7">
        <name>FMN</name>
        <dbReference type="ChEBI" id="CHEBI:58210"/>
    </cofactor>
    <text evidence="7">Binds 1 FMN per subunit.</text>
</comment>
<comment type="subcellular location">
    <subcellularLocation>
        <location evidence="7">Cell membrane</location>
        <topology evidence="7">Multi-pass membrane protein</topology>
    </subcellularLocation>
    <subcellularLocation>
        <location evidence="1">Membrane</location>
        <topology evidence="1">Multi-pass membrane protein</topology>
    </subcellularLocation>
</comment>
<comment type="subunit">
    <text evidence="7">Heterodimer of a catalytic subunit (MsrP) and a heme-binding subunit (MsrQ).</text>
</comment>
<evidence type="ECO:0000313" key="10">
    <source>
        <dbReference type="Proteomes" id="UP001629246"/>
    </source>
</evidence>
<gene>
    <name evidence="7" type="primary">msrQ</name>
    <name evidence="9" type="ORF">PQR62_11750</name>
</gene>
<feature type="domain" description="Ferric oxidoreductase" evidence="8">
    <location>
        <begin position="55"/>
        <end position="169"/>
    </location>
</feature>
<keyword evidence="6 7" id="KW-0472">Membrane</keyword>
<keyword evidence="7" id="KW-0285">Flavoprotein</keyword>
<evidence type="ECO:0000256" key="7">
    <source>
        <dbReference type="HAMAP-Rule" id="MF_01207"/>
    </source>
</evidence>
<keyword evidence="2 7" id="KW-0813">Transport</keyword>
<organism evidence="9 10">
    <name type="scientific">Herbaspirillum lusitanum</name>
    <dbReference type="NCBI Taxonomy" id="213312"/>
    <lineage>
        <taxon>Bacteria</taxon>
        <taxon>Pseudomonadati</taxon>
        <taxon>Pseudomonadota</taxon>
        <taxon>Betaproteobacteria</taxon>
        <taxon>Burkholderiales</taxon>
        <taxon>Oxalobacteraceae</taxon>
        <taxon>Herbaspirillum</taxon>
    </lineage>
</organism>
<keyword evidence="3 7" id="KW-0812">Transmembrane</keyword>
<feature type="transmembrane region" description="Helical" evidence="7">
    <location>
        <begin position="58"/>
        <end position="76"/>
    </location>
</feature>
<keyword evidence="5 7" id="KW-0408">Iron</keyword>